<name>A0AA35T3W2_GEOBA</name>
<comment type="cofactor">
    <cofactor evidence="1">
        <name>Zn(2+)</name>
        <dbReference type="ChEBI" id="CHEBI:29105"/>
    </cofactor>
</comment>
<keyword evidence="10" id="KW-1185">Reference proteome</keyword>
<reference evidence="9" key="1">
    <citation type="submission" date="2023-03" db="EMBL/GenBank/DDBJ databases">
        <authorList>
            <person name="Steffen K."/>
            <person name="Cardenas P."/>
        </authorList>
    </citation>
    <scope>NUCLEOTIDE SEQUENCE</scope>
</reference>
<keyword evidence="9" id="KW-0255">Endonuclease</keyword>
<dbReference type="SUPFAM" id="SSF51658">
    <property type="entry name" value="Xylose isomerase-like"/>
    <property type="match status" value="1"/>
</dbReference>
<evidence type="ECO:0000259" key="8">
    <source>
        <dbReference type="Pfam" id="PF01261"/>
    </source>
</evidence>
<organism evidence="9 10">
    <name type="scientific">Geodia barretti</name>
    <name type="common">Barrett's horny sponge</name>
    <dbReference type="NCBI Taxonomy" id="519541"/>
    <lineage>
        <taxon>Eukaryota</taxon>
        <taxon>Metazoa</taxon>
        <taxon>Porifera</taxon>
        <taxon>Demospongiae</taxon>
        <taxon>Heteroscleromorpha</taxon>
        <taxon>Tetractinellida</taxon>
        <taxon>Astrophorina</taxon>
        <taxon>Geodiidae</taxon>
        <taxon>Geodia</taxon>
    </lineage>
</organism>
<dbReference type="EMBL" id="CASHTH010003067">
    <property type="protein sequence ID" value="CAI8039846.1"/>
    <property type="molecule type" value="Genomic_DNA"/>
</dbReference>
<dbReference type="GO" id="GO:0003906">
    <property type="term" value="F:DNA-(apurinic or apyrimidinic site) endonuclease activity"/>
    <property type="evidence" value="ECO:0007669"/>
    <property type="project" value="TreeGrafter"/>
</dbReference>
<comment type="similarity">
    <text evidence="2">Belongs to the AP endonuclease 2 family.</text>
</comment>
<dbReference type="InterPro" id="IPR036237">
    <property type="entry name" value="Xyl_isomerase-like_sf"/>
</dbReference>
<sequence>MSLFSLKPPPGKARTSATALNICVMSSVCQNTQIGLVSVWIPVMFSPLATTSGLRLIARSTFNQFDEVIGLARLKAFHLNDAKSTYQSRVDRHEHIGDGNIGATAFAYILNDSRFAEIPLIIETPQMETMHETNLTTLRGLSV</sequence>
<dbReference type="Gene3D" id="3.20.20.150">
    <property type="entry name" value="Divalent-metal-dependent TIM barrel enzymes"/>
    <property type="match status" value="1"/>
</dbReference>
<evidence type="ECO:0000256" key="1">
    <source>
        <dbReference type="ARBA" id="ARBA00001947"/>
    </source>
</evidence>
<keyword evidence="6" id="KW-0862">Zinc</keyword>
<dbReference type="PROSITE" id="PS00731">
    <property type="entry name" value="AP_NUCLEASE_F2_3"/>
    <property type="match status" value="1"/>
</dbReference>
<feature type="domain" description="Xylose isomerase-like TIM barrel" evidence="8">
    <location>
        <begin position="63"/>
        <end position="134"/>
    </location>
</feature>
<keyword evidence="3" id="KW-0479">Metal-binding</keyword>
<dbReference type="InterPro" id="IPR013022">
    <property type="entry name" value="Xyl_isomerase-like_TIM-brl"/>
</dbReference>
<dbReference type="InterPro" id="IPR001719">
    <property type="entry name" value="AP_endonuc_2"/>
</dbReference>
<evidence type="ECO:0000256" key="5">
    <source>
        <dbReference type="ARBA" id="ARBA00022801"/>
    </source>
</evidence>
<evidence type="ECO:0000313" key="10">
    <source>
        <dbReference type="Proteomes" id="UP001174909"/>
    </source>
</evidence>
<dbReference type="AlphaFoldDB" id="A0AA35T3W2"/>
<accession>A0AA35T3W2</accession>
<dbReference type="GO" id="GO:0006284">
    <property type="term" value="P:base-excision repair"/>
    <property type="evidence" value="ECO:0007669"/>
    <property type="project" value="TreeGrafter"/>
</dbReference>
<dbReference type="PANTHER" id="PTHR21445">
    <property type="entry name" value="ENDONUCLEASE IV ENDODEOXYRIBONUCLEASE IV"/>
    <property type="match status" value="1"/>
</dbReference>
<protein>
    <submittedName>
        <fullName evidence="9">Probable endonuclease 4</fullName>
    </submittedName>
</protein>
<dbReference type="PANTHER" id="PTHR21445:SF0">
    <property type="entry name" value="APURINIC-APYRIMIDINIC ENDONUCLEASE"/>
    <property type="match status" value="1"/>
</dbReference>
<keyword evidence="9" id="KW-0540">Nuclease</keyword>
<proteinExistence type="inferred from homology"/>
<dbReference type="Proteomes" id="UP001174909">
    <property type="component" value="Unassembled WGS sequence"/>
</dbReference>
<evidence type="ECO:0000256" key="2">
    <source>
        <dbReference type="ARBA" id="ARBA00005340"/>
    </source>
</evidence>
<evidence type="ECO:0000256" key="6">
    <source>
        <dbReference type="ARBA" id="ARBA00022833"/>
    </source>
</evidence>
<dbReference type="GO" id="GO:0008270">
    <property type="term" value="F:zinc ion binding"/>
    <property type="evidence" value="ECO:0007669"/>
    <property type="project" value="InterPro"/>
</dbReference>
<dbReference type="InterPro" id="IPR018246">
    <property type="entry name" value="AP_endonuc_F2_Zn_BS"/>
</dbReference>
<keyword evidence="7" id="KW-0234">DNA repair</keyword>
<keyword evidence="5" id="KW-0378">Hydrolase</keyword>
<evidence type="ECO:0000313" key="9">
    <source>
        <dbReference type="EMBL" id="CAI8039846.1"/>
    </source>
</evidence>
<evidence type="ECO:0000256" key="4">
    <source>
        <dbReference type="ARBA" id="ARBA00022763"/>
    </source>
</evidence>
<dbReference type="GO" id="GO:0008081">
    <property type="term" value="F:phosphoric diester hydrolase activity"/>
    <property type="evidence" value="ECO:0007669"/>
    <property type="project" value="TreeGrafter"/>
</dbReference>
<dbReference type="GO" id="GO:0003677">
    <property type="term" value="F:DNA binding"/>
    <property type="evidence" value="ECO:0007669"/>
    <property type="project" value="InterPro"/>
</dbReference>
<dbReference type="Pfam" id="PF01261">
    <property type="entry name" value="AP_endonuc_2"/>
    <property type="match status" value="1"/>
</dbReference>
<evidence type="ECO:0000256" key="3">
    <source>
        <dbReference type="ARBA" id="ARBA00022723"/>
    </source>
</evidence>
<gene>
    <name evidence="9" type="ORF">GBAR_LOCUS22212</name>
</gene>
<evidence type="ECO:0000256" key="7">
    <source>
        <dbReference type="ARBA" id="ARBA00023204"/>
    </source>
</evidence>
<keyword evidence="4" id="KW-0227">DNA damage</keyword>
<comment type="caution">
    <text evidence="9">The sequence shown here is derived from an EMBL/GenBank/DDBJ whole genome shotgun (WGS) entry which is preliminary data.</text>
</comment>